<dbReference type="Gene3D" id="1.10.2010.10">
    <property type="entry name" value="Crustacean CHH/MIH/GIH neurohormone"/>
    <property type="match status" value="1"/>
</dbReference>
<protein>
    <submittedName>
        <fullName evidence="3">Ion-transport peptide-like protein</fullName>
    </submittedName>
</protein>
<evidence type="ECO:0000313" key="4">
    <source>
        <dbReference type="Proteomes" id="UP000037510"/>
    </source>
</evidence>
<sequence length="89" mass="10162">MHICFNQFVCVAVLAVTLSSAATPSTPHHVARRSFSLECKGYNGAIFARIDRICDDCYNLFREPQLKDCFTTDYFKACVELLKKTDEFE</sequence>
<dbReference type="InterPro" id="IPR035957">
    <property type="entry name" value="Crust_neurohorm_sf"/>
</dbReference>
<evidence type="ECO:0000313" key="3">
    <source>
        <dbReference type="EMBL" id="KOB62754.1"/>
    </source>
</evidence>
<name>A0A0L7KIP1_OPEBR</name>
<feature type="chain" id="PRO_5005572633" evidence="2">
    <location>
        <begin position="22"/>
        <end position="89"/>
    </location>
</feature>
<dbReference type="Pfam" id="PF01147">
    <property type="entry name" value="Crust_neurohorm"/>
    <property type="match status" value="1"/>
</dbReference>
<organism evidence="3 4">
    <name type="scientific">Operophtera brumata</name>
    <name type="common">Winter moth</name>
    <name type="synonym">Phalaena brumata</name>
    <dbReference type="NCBI Taxonomy" id="104452"/>
    <lineage>
        <taxon>Eukaryota</taxon>
        <taxon>Metazoa</taxon>
        <taxon>Ecdysozoa</taxon>
        <taxon>Arthropoda</taxon>
        <taxon>Hexapoda</taxon>
        <taxon>Insecta</taxon>
        <taxon>Pterygota</taxon>
        <taxon>Neoptera</taxon>
        <taxon>Endopterygota</taxon>
        <taxon>Lepidoptera</taxon>
        <taxon>Glossata</taxon>
        <taxon>Ditrysia</taxon>
        <taxon>Geometroidea</taxon>
        <taxon>Geometridae</taxon>
        <taxon>Larentiinae</taxon>
        <taxon>Operophtera</taxon>
    </lineage>
</organism>
<comment type="similarity">
    <text evidence="1">Belongs to the arthropod CHH/MIH/GIH/VIH hormone family.</text>
</comment>
<dbReference type="SUPFAM" id="SSF81778">
    <property type="entry name" value="Crustacean CHH/MIH/GIH neurohormone"/>
    <property type="match status" value="1"/>
</dbReference>
<keyword evidence="4" id="KW-1185">Reference proteome</keyword>
<feature type="signal peptide" evidence="2">
    <location>
        <begin position="1"/>
        <end position="21"/>
    </location>
</feature>
<accession>A0A0L7KIP1</accession>
<evidence type="ECO:0000256" key="2">
    <source>
        <dbReference type="SAM" id="SignalP"/>
    </source>
</evidence>
<reference evidence="3 4" key="1">
    <citation type="journal article" date="2015" name="Genome Biol. Evol.">
        <title>The genome of winter moth (Operophtera brumata) provides a genomic perspective on sexual dimorphism and phenology.</title>
        <authorList>
            <person name="Derks M.F."/>
            <person name="Smit S."/>
            <person name="Salis L."/>
            <person name="Schijlen E."/>
            <person name="Bossers A."/>
            <person name="Mateman C."/>
            <person name="Pijl A.S."/>
            <person name="de Ridder D."/>
            <person name="Groenen M.A."/>
            <person name="Visser M.E."/>
            <person name="Megens H.J."/>
        </authorList>
    </citation>
    <scope>NUCLEOTIDE SEQUENCE [LARGE SCALE GENOMIC DNA]</scope>
    <source>
        <strain evidence="3">WM2013NL</strain>
        <tissue evidence="3">Head and thorax</tissue>
    </source>
</reference>
<evidence type="ECO:0000256" key="1">
    <source>
        <dbReference type="ARBA" id="ARBA00005447"/>
    </source>
</evidence>
<dbReference type="PANTHER" id="PTHR35981">
    <property type="entry name" value="ION TRANSPORT PEPTIDE, ISOFORM C"/>
    <property type="match status" value="1"/>
</dbReference>
<feature type="non-terminal residue" evidence="3">
    <location>
        <position position="89"/>
    </location>
</feature>
<keyword evidence="2" id="KW-0732">Signal</keyword>
<proteinExistence type="inferred from homology"/>
<dbReference type="EMBL" id="JTDY01009765">
    <property type="protein sequence ID" value="KOB62754.1"/>
    <property type="molecule type" value="Genomic_DNA"/>
</dbReference>
<gene>
    <name evidence="3" type="ORF">OBRU01_25024</name>
</gene>
<dbReference type="InterPro" id="IPR031098">
    <property type="entry name" value="Crust_neurohorm"/>
</dbReference>
<comment type="caution">
    <text evidence="3">The sequence shown here is derived from an EMBL/GenBank/DDBJ whole genome shotgun (WGS) entry which is preliminary data.</text>
</comment>
<dbReference type="PANTHER" id="PTHR35981:SF2">
    <property type="entry name" value="ION TRANSPORT PEPTIDE, ISOFORM C"/>
    <property type="match status" value="1"/>
</dbReference>
<dbReference type="AlphaFoldDB" id="A0A0L7KIP1"/>
<dbReference type="STRING" id="104452.A0A0L7KIP1"/>
<dbReference type="GO" id="GO:0007623">
    <property type="term" value="P:circadian rhythm"/>
    <property type="evidence" value="ECO:0007669"/>
    <property type="project" value="TreeGrafter"/>
</dbReference>
<dbReference type="Proteomes" id="UP000037510">
    <property type="component" value="Unassembled WGS sequence"/>
</dbReference>